<dbReference type="Gene3D" id="3.40.1390.20">
    <property type="entry name" value="HprK N-terminal domain-like"/>
    <property type="match status" value="1"/>
</dbReference>
<dbReference type="PANTHER" id="PTHR21343:SF8">
    <property type="entry name" value="DRTGG DOMAIN-CONTAINING PROTEIN"/>
    <property type="match status" value="1"/>
</dbReference>
<protein>
    <submittedName>
        <fullName evidence="4">Cobyrinic acid a,c-diamide synthase</fullName>
    </submittedName>
</protein>
<evidence type="ECO:0000259" key="3">
    <source>
        <dbReference type="Pfam" id="PF07085"/>
    </source>
</evidence>
<accession>A0A5A9XKZ7</accession>
<evidence type="ECO:0000256" key="2">
    <source>
        <dbReference type="ARBA" id="ARBA00022962"/>
    </source>
</evidence>
<dbReference type="SUPFAM" id="SSF52540">
    <property type="entry name" value="P-loop containing nucleoside triphosphate hydrolases"/>
    <property type="match status" value="1"/>
</dbReference>
<evidence type="ECO:0000313" key="4">
    <source>
        <dbReference type="EMBL" id="KAA0893450.1"/>
    </source>
</evidence>
<comment type="caution">
    <text evidence="4">The sequence shown here is derived from an EMBL/GenBank/DDBJ whole genome shotgun (WGS) entry which is preliminary data.</text>
</comment>
<dbReference type="Pfam" id="PF07085">
    <property type="entry name" value="DRTGG"/>
    <property type="match status" value="1"/>
</dbReference>
<dbReference type="InterPro" id="IPR010766">
    <property type="entry name" value="DRTGG"/>
</dbReference>
<evidence type="ECO:0000313" key="5">
    <source>
        <dbReference type="Proteomes" id="UP000324298"/>
    </source>
</evidence>
<sequence>MCKKLFIAATGQNCGKTTISLSLMHLARQRYERVGYIKPLGPKCFEFDGVIVDKDAALMAQVFGLEHEIALMSPLVIGKGATKKFVDGELSREWAMEKVATACRELESRYDLLLIEGAGHGGVGSVIGLNNADMAKLLDAPVVMVAGGGIGNVIDSVRLNLALYEQEGVDVRMLLVNKLLAEKRASSLSYLERYFESKQIRVCGAFDYSPVLADPTLQNVAKLLERPLMGDQNKKMRIIHHFQLGAASSQKVIDNLRESTMLISTSSRDELLVTLSSLYNIPSFHKLIAGMVIPGHAPVSAITQRIIDDSGIPYIRIEQTTAEAFTALSGHVSKISAEDTEKISLITSQAEQAIDFDAIETLFESGAPPAIDKMPLARAA</sequence>
<dbReference type="CDD" id="cd03109">
    <property type="entry name" value="DTBS"/>
    <property type="match status" value="1"/>
</dbReference>
<feature type="domain" description="DRTGG" evidence="3">
    <location>
        <begin position="228"/>
        <end position="328"/>
    </location>
</feature>
<dbReference type="Proteomes" id="UP000324298">
    <property type="component" value="Unassembled WGS sequence"/>
</dbReference>
<comment type="subunit">
    <text evidence="1">Homohexamer.</text>
</comment>
<reference evidence="4 5" key="1">
    <citation type="submission" date="2019-04" db="EMBL/GenBank/DDBJ databases">
        <title>Geobacter ruber sp. nov., ferric-reducing bacteria isolated from paddy soil.</title>
        <authorList>
            <person name="Xu Z."/>
            <person name="Masuda Y."/>
            <person name="Itoh H."/>
            <person name="Senoo K."/>
        </authorList>
    </citation>
    <scope>NUCLEOTIDE SEQUENCE [LARGE SCALE GENOMIC DNA]</scope>
    <source>
        <strain evidence="4 5">Red88</strain>
    </source>
</reference>
<dbReference type="EMBL" id="SRSD01000003">
    <property type="protein sequence ID" value="KAA0893450.1"/>
    <property type="molecule type" value="Genomic_DNA"/>
</dbReference>
<evidence type="ECO:0000256" key="1">
    <source>
        <dbReference type="ARBA" id="ARBA00011643"/>
    </source>
</evidence>
<dbReference type="InterPro" id="IPR028979">
    <property type="entry name" value="Ser_kin/Pase_Hpr-like_N_sf"/>
</dbReference>
<keyword evidence="2" id="KW-0315">Glutamine amidotransferase</keyword>
<gene>
    <name evidence="4" type="ORF">ET418_06485</name>
</gene>
<dbReference type="AlphaFoldDB" id="A0A5A9XKZ7"/>
<dbReference type="Gene3D" id="3.40.50.300">
    <property type="entry name" value="P-loop containing nucleotide triphosphate hydrolases"/>
    <property type="match status" value="1"/>
</dbReference>
<dbReference type="OrthoDB" id="9773206at2"/>
<dbReference type="SUPFAM" id="SSF75138">
    <property type="entry name" value="HprK N-terminal domain-like"/>
    <property type="match status" value="1"/>
</dbReference>
<dbReference type="PANTHER" id="PTHR21343">
    <property type="entry name" value="DETHIOBIOTIN SYNTHETASE"/>
    <property type="match status" value="1"/>
</dbReference>
<dbReference type="InterPro" id="IPR027417">
    <property type="entry name" value="P-loop_NTPase"/>
</dbReference>
<dbReference type="RefSeq" id="WP_149306765.1">
    <property type="nucleotide sequence ID" value="NZ_SRSD01000003.1"/>
</dbReference>
<keyword evidence="5" id="KW-1185">Reference proteome</keyword>
<proteinExistence type="predicted"/>
<dbReference type="Pfam" id="PF13500">
    <property type="entry name" value="AAA_26"/>
    <property type="match status" value="1"/>
</dbReference>
<name>A0A5A9XKZ7_9BACT</name>
<organism evidence="4 5">
    <name type="scientific">Oryzomonas rubra</name>
    <dbReference type="NCBI Taxonomy" id="2509454"/>
    <lineage>
        <taxon>Bacteria</taxon>
        <taxon>Pseudomonadati</taxon>
        <taxon>Thermodesulfobacteriota</taxon>
        <taxon>Desulfuromonadia</taxon>
        <taxon>Geobacterales</taxon>
        <taxon>Geobacteraceae</taxon>
        <taxon>Oryzomonas</taxon>
    </lineage>
</organism>